<organism evidence="1 2">
    <name type="scientific">Dibothriocephalus latus</name>
    <name type="common">Fish tapeworm</name>
    <name type="synonym">Diphyllobothrium latum</name>
    <dbReference type="NCBI Taxonomy" id="60516"/>
    <lineage>
        <taxon>Eukaryota</taxon>
        <taxon>Metazoa</taxon>
        <taxon>Spiralia</taxon>
        <taxon>Lophotrochozoa</taxon>
        <taxon>Platyhelminthes</taxon>
        <taxon>Cestoda</taxon>
        <taxon>Eucestoda</taxon>
        <taxon>Diphyllobothriidea</taxon>
        <taxon>Diphyllobothriidae</taxon>
        <taxon>Dibothriocephalus</taxon>
    </lineage>
</organism>
<dbReference type="AlphaFoldDB" id="A0A3P7MVW8"/>
<evidence type="ECO:0000313" key="1">
    <source>
        <dbReference type="EMBL" id="VDN28093.1"/>
    </source>
</evidence>
<sequence>MYVYPIHQPVPLLPDEIIIRWHMLLSHVDTFHEVLISSVVPALYLGTPEVSRLETLFTRSGLVGNVVAIVTDDVRNFGQGWASILSLVNTYENSDGRRVMSPPPPILSSARALDWLTVWKRTSDSSFEGSFSLDVKQIVFLDVDRLPAALVSEIDSLGFTLINKEFLIHSLIHGRLLDLTSGLVQS</sequence>
<dbReference type="OrthoDB" id="6276287at2759"/>
<dbReference type="EMBL" id="UYRU01077409">
    <property type="protein sequence ID" value="VDN28093.1"/>
    <property type="molecule type" value="Genomic_DNA"/>
</dbReference>
<evidence type="ECO:0000313" key="2">
    <source>
        <dbReference type="Proteomes" id="UP000281553"/>
    </source>
</evidence>
<protein>
    <submittedName>
        <fullName evidence="1">Uncharacterized protein</fullName>
    </submittedName>
</protein>
<proteinExistence type="predicted"/>
<name>A0A3P7MVW8_DIBLA</name>
<keyword evidence="2" id="KW-1185">Reference proteome</keyword>
<reference evidence="1 2" key="1">
    <citation type="submission" date="2018-11" db="EMBL/GenBank/DDBJ databases">
        <authorList>
            <consortium name="Pathogen Informatics"/>
        </authorList>
    </citation>
    <scope>NUCLEOTIDE SEQUENCE [LARGE SCALE GENOMIC DNA]</scope>
</reference>
<gene>
    <name evidence="1" type="ORF">DILT_LOCUS15124</name>
</gene>
<dbReference type="Proteomes" id="UP000281553">
    <property type="component" value="Unassembled WGS sequence"/>
</dbReference>
<accession>A0A3P7MVW8</accession>